<dbReference type="PANTHER" id="PTHR21575">
    <property type="entry name" value="PROTEIN HID1"/>
    <property type="match status" value="1"/>
</dbReference>
<evidence type="ECO:0000256" key="1">
    <source>
        <dbReference type="SAM" id="MobiDB-lite"/>
    </source>
</evidence>
<dbReference type="KEGG" id="kng:KNAG_0B06410"/>
<evidence type="ECO:0000313" key="2">
    <source>
        <dbReference type="EMBL" id="CCK69069.1"/>
    </source>
</evidence>
<evidence type="ECO:0008006" key="4">
    <source>
        <dbReference type="Google" id="ProtNLM"/>
    </source>
</evidence>
<dbReference type="STRING" id="1071383.J7S440"/>
<dbReference type="GO" id="GO:0000138">
    <property type="term" value="C:Golgi trans cisterna"/>
    <property type="evidence" value="ECO:0007669"/>
    <property type="project" value="TreeGrafter"/>
</dbReference>
<dbReference type="OMA" id="WENGINT"/>
<feature type="compositionally biased region" description="Low complexity" evidence="1">
    <location>
        <begin position="715"/>
        <end position="724"/>
    </location>
</feature>
<accession>J7S440</accession>
<dbReference type="OrthoDB" id="432953at2759"/>
<dbReference type="Pfam" id="PF12722">
    <property type="entry name" value="Hid1"/>
    <property type="match status" value="2"/>
</dbReference>
<feature type="compositionally biased region" description="Low complexity" evidence="1">
    <location>
        <begin position="965"/>
        <end position="977"/>
    </location>
</feature>
<feature type="region of interest" description="Disordered" evidence="1">
    <location>
        <begin position="686"/>
        <end position="738"/>
    </location>
</feature>
<dbReference type="PANTHER" id="PTHR21575:SF12">
    <property type="entry name" value="PROTEIN HID1"/>
    <property type="match status" value="1"/>
</dbReference>
<dbReference type="Proteomes" id="UP000006310">
    <property type="component" value="Chromosome 2"/>
</dbReference>
<reference evidence="3" key="2">
    <citation type="submission" date="2012-08" db="EMBL/GenBank/DDBJ databases">
        <title>Genome sequence of Kazachstania naganishii.</title>
        <authorList>
            <person name="Gordon J.L."/>
            <person name="Armisen D."/>
            <person name="Proux-Wera E."/>
            <person name="OhEigeartaigh S.S."/>
            <person name="Byrne K.P."/>
            <person name="Wolfe K.H."/>
        </authorList>
    </citation>
    <scope>NUCLEOTIDE SEQUENCE [LARGE SCALE GENOMIC DNA]</scope>
    <source>
        <strain evidence="3">ATCC MYA-139 / BCRC 22969 / CBS 8797 / CCRC 22969 / KCTC 17520 / NBRC 10181 / NCYC 3082</strain>
    </source>
</reference>
<reference evidence="2 3" key="1">
    <citation type="journal article" date="2011" name="Proc. Natl. Acad. Sci. U.S.A.">
        <title>Evolutionary erosion of yeast sex chromosomes by mating-type switching accidents.</title>
        <authorList>
            <person name="Gordon J.L."/>
            <person name="Armisen D."/>
            <person name="Proux-Wera E."/>
            <person name="Oheigeartaigh S.S."/>
            <person name="Byrne K.P."/>
            <person name="Wolfe K.H."/>
        </authorList>
    </citation>
    <scope>NUCLEOTIDE SEQUENCE [LARGE SCALE GENOMIC DNA]</scope>
    <source>
        <strain evidence="3">ATCC MYA-139 / BCRC 22969 / CBS 8797 / CCRC 22969 / KCTC 17520 / NBRC 10181 / NCYC 3082</strain>
    </source>
</reference>
<organism evidence="2 3">
    <name type="scientific">Huiozyma naganishii (strain ATCC MYA-139 / BCRC 22969 / CBS 8797 / KCTC 17520 / NBRC 10181 / NCYC 3082 / Yp74L-3)</name>
    <name type="common">Yeast</name>
    <name type="synonym">Kazachstania naganishii</name>
    <dbReference type="NCBI Taxonomy" id="1071383"/>
    <lineage>
        <taxon>Eukaryota</taxon>
        <taxon>Fungi</taxon>
        <taxon>Dikarya</taxon>
        <taxon>Ascomycota</taxon>
        <taxon>Saccharomycotina</taxon>
        <taxon>Saccharomycetes</taxon>
        <taxon>Saccharomycetales</taxon>
        <taxon>Saccharomycetaceae</taxon>
        <taxon>Huiozyma</taxon>
    </lineage>
</organism>
<proteinExistence type="predicted"/>
<feature type="region of interest" description="Disordered" evidence="1">
    <location>
        <begin position="330"/>
        <end position="361"/>
    </location>
</feature>
<dbReference type="eggNOG" id="KOG2226">
    <property type="taxonomic scope" value="Eukaryota"/>
</dbReference>
<dbReference type="HOGENOM" id="CLU_003989_0_0_1"/>
<feature type="region of interest" description="Disordered" evidence="1">
    <location>
        <begin position="1079"/>
        <end position="1105"/>
    </location>
</feature>
<protein>
    <recommendedName>
        <fullName evidence="4">Protein HID1</fullName>
    </recommendedName>
</protein>
<sequence length="1117" mass="126576">MGNSDSKLSGPCREQLGRLAAPQPEPAFVQNEGHESTTINPFYLGVVAAAERERLDPRVLKYCAVRNPTNFSNFVLVNAAIVVEATRGKEFSSVVRSLRLLRNTLPTYFQQLAGSPSGDILWLAEVPGGGEEGYAPQLINSLLELAMCPEFTLSAQQLWECGINTLNSQPPTPLNNPRIDSHRLEIVNLLLVLVSQDIYTQGPSQNRYWQYLTQGARIPDEFHISIVNVACAGGRSRDPDAGSVTEHDTHGDGYSRQQYAQLRQELSNSCLQLVNVFLLPGGGPPHFYTQFLHTEHDLKYFVSAFIKVFKWAVNKAIENETNLLQLSSAKDQSYRNKPSQTDNSHHQPQQQKGSTENGNSLSLPEVHPQLPQFLLLITNLLPLNKPFENYFEDKFANKFMVFALYYIKYYDHIPQYSAQLVPLCYTLMLTLSRQNLVRYKLLANFNGNYYTNNLPNFFKLPNFNNSMNTLNFRDFLIIQWSQLATQLIKRNLIPNKFITEIIYNILLTNLEINKDKDFLPPLSSTNKISDTLSYSATISLLNLLSKMSSKSYVSTFGNNPIYVNGAQYFPSIQSLSSPAWKLDQLALLLRSLACYMVLYYKQAGNLIFLLSRHQNLLAQVRDSLNYITRLGNGNVKINEFIFNRPNEHPSLTIQEVIPHQDHQEYSNSDDLDGNYLVFDSSKLAESQDVDEQAESLSSNRGSIDARSNSELSTTQQQQLQQQQQNAGANTSTTGQDSNKTFEVYEHSDYGYDLFLDNEYLYTRLRTKWPTGLTETSKLKAPKGVSFINQWTGAPSLRLLIRITKLFSAEFPQISATTKNADYAELMNQFMQYEDTFHKRIAPYLTAFLQQQYQVKPIEFPLEPGVYHRWLHRLCWSNIFNMHSWPYTNKVGDSVAPDTAALSNPNALSESKTASPLLPSLERWASNGSNLTRTQSNGSSILNYFTQDNNNNTESYNTSVTQTGPNSNNGNNNNNTNDAKNHSRDGDSSYSFLRFPWGGFNRHHGTESPIKEGEESEYGTAAIENVPQNSQGNFTIDMNLVKENLWAGTDVKLFPLRRDEREEFSFMDMTSSLFRKLRLSSGSSLESTPPQSQSPQQQNGRQYNQPLSIPLSAARRFY</sequence>
<dbReference type="GO" id="GO:0005797">
    <property type="term" value="C:Golgi medial cisterna"/>
    <property type="evidence" value="ECO:0007669"/>
    <property type="project" value="TreeGrafter"/>
</dbReference>
<feature type="compositionally biased region" description="Polar residues" evidence="1">
    <location>
        <begin position="725"/>
        <end position="738"/>
    </location>
</feature>
<feature type="compositionally biased region" description="Polar residues" evidence="1">
    <location>
        <begin position="694"/>
        <end position="714"/>
    </location>
</feature>
<name>J7S440_HUIN7</name>
<dbReference type="AlphaFoldDB" id="J7S440"/>
<feature type="compositionally biased region" description="Low complexity" evidence="1">
    <location>
        <begin position="1082"/>
        <end position="1097"/>
    </location>
</feature>
<dbReference type="RefSeq" id="XP_022463315.1">
    <property type="nucleotide sequence ID" value="XM_022606639.1"/>
</dbReference>
<feature type="region of interest" description="Disordered" evidence="1">
    <location>
        <begin position="927"/>
        <end position="985"/>
    </location>
</feature>
<dbReference type="InterPro" id="IPR026705">
    <property type="entry name" value="Hid-1/Ecm30"/>
</dbReference>
<evidence type="ECO:0000313" key="3">
    <source>
        <dbReference type="Proteomes" id="UP000006310"/>
    </source>
</evidence>
<dbReference type="GeneID" id="34524719"/>
<keyword evidence="3" id="KW-1185">Reference proteome</keyword>
<dbReference type="EMBL" id="HE978315">
    <property type="protein sequence ID" value="CCK69069.1"/>
    <property type="molecule type" value="Genomic_DNA"/>
</dbReference>
<dbReference type="GO" id="GO:0016020">
    <property type="term" value="C:membrane"/>
    <property type="evidence" value="ECO:0007669"/>
    <property type="project" value="TreeGrafter"/>
</dbReference>
<feature type="compositionally biased region" description="Polar residues" evidence="1">
    <location>
        <begin position="927"/>
        <end position="964"/>
    </location>
</feature>
<gene>
    <name evidence="2" type="primary">KNAG0B06410</name>
    <name evidence="2" type="ordered locus">KNAG_0B06410</name>
</gene>